<accession>A0A8T1M0G0</accession>
<sequence>MIMLSFSAQTQNATTIRALFTARIPVVASRVPHHANALDGLVLQTSAIPGSDDLVGRYPLHLAGDLQPQDPQTDQ</sequence>
<reference evidence="1 2" key="2">
    <citation type="journal article" date="2021" name="Genomics">
        <title>High-quality reference genome for Clonorchis sinensis.</title>
        <authorList>
            <person name="Young N.D."/>
            <person name="Stroehlein A.J."/>
            <person name="Kinkar L."/>
            <person name="Wang T."/>
            <person name="Sohn W.M."/>
            <person name="Chang B.C.H."/>
            <person name="Kaur P."/>
            <person name="Weisz D."/>
            <person name="Dudchenko O."/>
            <person name="Aiden E.L."/>
            <person name="Korhonen P.K."/>
            <person name="Gasser R.B."/>
        </authorList>
    </citation>
    <scope>NUCLEOTIDE SEQUENCE [LARGE SCALE GENOMIC DNA]</scope>
    <source>
        <strain evidence="1">Cs-k2</strain>
    </source>
</reference>
<organism evidence="1 2">
    <name type="scientific">Clonorchis sinensis</name>
    <name type="common">Chinese liver fluke</name>
    <dbReference type="NCBI Taxonomy" id="79923"/>
    <lineage>
        <taxon>Eukaryota</taxon>
        <taxon>Metazoa</taxon>
        <taxon>Spiralia</taxon>
        <taxon>Lophotrochozoa</taxon>
        <taxon>Platyhelminthes</taxon>
        <taxon>Trematoda</taxon>
        <taxon>Digenea</taxon>
        <taxon>Opisthorchiida</taxon>
        <taxon>Opisthorchiata</taxon>
        <taxon>Opisthorchiidae</taxon>
        <taxon>Clonorchis</taxon>
    </lineage>
</organism>
<evidence type="ECO:0000313" key="2">
    <source>
        <dbReference type="Proteomes" id="UP000286415"/>
    </source>
</evidence>
<dbReference type="Proteomes" id="UP000286415">
    <property type="component" value="Unassembled WGS sequence"/>
</dbReference>
<gene>
    <name evidence="1" type="ORF">CSKR_200236</name>
</gene>
<dbReference type="AlphaFoldDB" id="A0A8T1M0G0"/>
<protein>
    <submittedName>
        <fullName evidence="1">Uncharacterized protein</fullName>
    </submittedName>
</protein>
<reference evidence="1 2" key="1">
    <citation type="journal article" date="2018" name="Biotechnol. Adv.">
        <title>Improved genomic resources and new bioinformatic workflow for the carcinogenic parasite Clonorchis sinensis: Biotechnological implications.</title>
        <authorList>
            <person name="Wang D."/>
            <person name="Korhonen P.K."/>
            <person name="Gasser R.B."/>
            <person name="Young N.D."/>
        </authorList>
    </citation>
    <scope>NUCLEOTIDE SEQUENCE [LARGE SCALE GENOMIC DNA]</scope>
    <source>
        <strain evidence="1">Cs-k2</strain>
    </source>
</reference>
<keyword evidence="2" id="KW-1185">Reference proteome</keyword>
<name>A0A8T1M0G0_CLOSI</name>
<comment type="caution">
    <text evidence="1">The sequence shown here is derived from an EMBL/GenBank/DDBJ whole genome shotgun (WGS) entry which is preliminary data.</text>
</comment>
<dbReference type="EMBL" id="NIRI02000076">
    <property type="protein sequence ID" value="KAG5442372.1"/>
    <property type="molecule type" value="Genomic_DNA"/>
</dbReference>
<evidence type="ECO:0000313" key="1">
    <source>
        <dbReference type="EMBL" id="KAG5442372.1"/>
    </source>
</evidence>
<proteinExistence type="predicted"/>